<keyword evidence="2" id="KW-1185">Reference proteome</keyword>
<dbReference type="AlphaFoldDB" id="A0A182XTZ3"/>
<proteinExistence type="predicted"/>
<dbReference type="VEuPathDB" id="VectorBase:AQUA015274"/>
<name>A0A182XTZ3_ANOQN</name>
<dbReference type="EnsemblMetazoa" id="AQUA015274-RA">
    <property type="protein sequence ID" value="AQUA015274-PA"/>
    <property type="gene ID" value="AQUA015274"/>
</dbReference>
<evidence type="ECO:0000313" key="2">
    <source>
        <dbReference type="Proteomes" id="UP000076407"/>
    </source>
</evidence>
<organism evidence="1 2">
    <name type="scientific">Anopheles quadriannulatus</name>
    <name type="common">Mosquito</name>
    <dbReference type="NCBI Taxonomy" id="34691"/>
    <lineage>
        <taxon>Eukaryota</taxon>
        <taxon>Metazoa</taxon>
        <taxon>Ecdysozoa</taxon>
        <taxon>Arthropoda</taxon>
        <taxon>Hexapoda</taxon>
        <taxon>Insecta</taxon>
        <taxon>Pterygota</taxon>
        <taxon>Neoptera</taxon>
        <taxon>Endopterygota</taxon>
        <taxon>Diptera</taxon>
        <taxon>Nematocera</taxon>
        <taxon>Culicoidea</taxon>
        <taxon>Culicidae</taxon>
        <taxon>Anophelinae</taxon>
        <taxon>Anopheles</taxon>
    </lineage>
</organism>
<sequence>MKARSAQNKLKQELFSPLLLLLRQYLLQFDFISLCFWKLSLMSDLFSDRTLLYFTFWLLQHV</sequence>
<reference evidence="1" key="1">
    <citation type="submission" date="2020-05" db="UniProtKB">
        <authorList>
            <consortium name="EnsemblMetazoa"/>
        </authorList>
    </citation>
    <scope>IDENTIFICATION</scope>
    <source>
        <strain evidence="1">SANGQUA</strain>
    </source>
</reference>
<dbReference type="Proteomes" id="UP000076407">
    <property type="component" value="Unassembled WGS sequence"/>
</dbReference>
<protein>
    <submittedName>
        <fullName evidence="1">Uncharacterized protein</fullName>
    </submittedName>
</protein>
<accession>A0A182XTZ3</accession>
<evidence type="ECO:0000313" key="1">
    <source>
        <dbReference type="EnsemblMetazoa" id="AQUA015274-PA"/>
    </source>
</evidence>